<dbReference type="STRING" id="333140.AWW68_03810"/>
<dbReference type="OrthoDB" id="9788068at2"/>
<dbReference type="PRINTS" id="PR00139">
    <property type="entry name" value="ASNGLNASE"/>
</dbReference>
<dbReference type="EMBL" id="LRPC01000001">
    <property type="protein sequence ID" value="KYG77903.1"/>
    <property type="molecule type" value="Genomic_DNA"/>
</dbReference>
<evidence type="ECO:0000313" key="4">
    <source>
        <dbReference type="Proteomes" id="UP000075606"/>
    </source>
</evidence>
<comment type="caution">
    <text evidence="3">The sequence shown here is derived from an EMBL/GenBank/DDBJ whole genome shotgun (WGS) entry which is preliminary data.</text>
</comment>
<dbReference type="InterPro" id="IPR037152">
    <property type="entry name" value="L-asparaginase_N_sf"/>
</dbReference>
<dbReference type="InterPro" id="IPR027474">
    <property type="entry name" value="L-asparaginase_N"/>
</dbReference>
<gene>
    <name evidence="3" type="ORF">AWW68_03810</name>
</gene>
<dbReference type="AlphaFoldDB" id="A0A150XGQ5"/>
<sequence>MKILIIQTGGTIDKDYPKTNNGYAFEINEPASKRILENAFPGFEYEIVSLFRKDSQEITREDRDKLKSYLLNHSADKILITHGSDTLIETAQFVGNISGKAIVLTGAFIPERFTNSDAAFNIGVAIGALNLMHEGTFIAMNGMVFLANRVEKNANTGMFEKQ</sequence>
<dbReference type="Gene3D" id="3.40.50.1170">
    <property type="entry name" value="L-asparaginase, N-terminal domain"/>
    <property type="match status" value="1"/>
</dbReference>
<dbReference type="Pfam" id="PF00710">
    <property type="entry name" value="Asparaginase"/>
    <property type="match status" value="1"/>
</dbReference>
<reference evidence="3 4" key="1">
    <citation type="submission" date="2016-01" db="EMBL/GenBank/DDBJ databases">
        <title>Genome sequencing of Roseivirga spongicola UST030701-084.</title>
        <authorList>
            <person name="Selvaratnam C."/>
            <person name="Thevarajoo S."/>
            <person name="Goh K.M."/>
            <person name="Ee R."/>
            <person name="Chan K.-G."/>
            <person name="Chong C.S."/>
        </authorList>
    </citation>
    <scope>NUCLEOTIDE SEQUENCE [LARGE SCALE GENOMIC DNA]</scope>
    <source>
        <strain evidence="3 4">UST030701-084</strain>
    </source>
</reference>
<protein>
    <recommendedName>
        <fullName evidence="2">L-asparaginase N-terminal domain-containing protein</fullName>
    </recommendedName>
</protein>
<name>A0A150XGQ5_9BACT</name>
<organism evidence="3 4">
    <name type="scientific">Roseivirga spongicola</name>
    <dbReference type="NCBI Taxonomy" id="333140"/>
    <lineage>
        <taxon>Bacteria</taxon>
        <taxon>Pseudomonadati</taxon>
        <taxon>Bacteroidota</taxon>
        <taxon>Cytophagia</taxon>
        <taxon>Cytophagales</taxon>
        <taxon>Roseivirgaceae</taxon>
        <taxon>Roseivirga</taxon>
    </lineage>
</organism>
<dbReference type="PIRSF" id="PIRSF001220">
    <property type="entry name" value="L-ASNase_gatD"/>
    <property type="match status" value="1"/>
</dbReference>
<dbReference type="GO" id="GO:0004067">
    <property type="term" value="F:asparaginase activity"/>
    <property type="evidence" value="ECO:0007669"/>
    <property type="project" value="UniProtKB-UniRule"/>
</dbReference>
<dbReference type="PIRSF" id="PIRSF500176">
    <property type="entry name" value="L_ASNase"/>
    <property type="match status" value="1"/>
</dbReference>
<proteinExistence type="predicted"/>
<evidence type="ECO:0000256" key="1">
    <source>
        <dbReference type="PIRSR" id="PIRSR001220-1"/>
    </source>
</evidence>
<dbReference type="InterPro" id="IPR036152">
    <property type="entry name" value="Asp/glu_Ase-like_sf"/>
</dbReference>
<dbReference type="InterPro" id="IPR006034">
    <property type="entry name" value="Asparaginase/glutaminase-like"/>
</dbReference>
<dbReference type="SUPFAM" id="SSF53774">
    <property type="entry name" value="Glutaminase/Asparaginase"/>
    <property type="match status" value="1"/>
</dbReference>
<feature type="domain" description="L-asparaginase N-terminal" evidence="2">
    <location>
        <begin position="2"/>
        <end position="156"/>
    </location>
</feature>
<dbReference type="PROSITE" id="PS51732">
    <property type="entry name" value="ASN_GLN_ASE_3"/>
    <property type="match status" value="1"/>
</dbReference>
<keyword evidence="4" id="KW-1185">Reference proteome</keyword>
<dbReference type="RefSeq" id="WP_068216754.1">
    <property type="nucleotide sequence ID" value="NZ_LRPC01000001.1"/>
</dbReference>
<feature type="active site" description="O-isoaspartyl threonine intermediate" evidence="1">
    <location>
        <position position="11"/>
    </location>
</feature>
<evidence type="ECO:0000313" key="3">
    <source>
        <dbReference type="EMBL" id="KYG77903.1"/>
    </source>
</evidence>
<dbReference type="Proteomes" id="UP000075606">
    <property type="component" value="Unassembled WGS sequence"/>
</dbReference>
<evidence type="ECO:0000259" key="2">
    <source>
        <dbReference type="Pfam" id="PF00710"/>
    </source>
</evidence>
<accession>A0A150XGQ5</accession>